<evidence type="ECO:0000256" key="6">
    <source>
        <dbReference type="ARBA" id="ARBA00022989"/>
    </source>
</evidence>
<organism evidence="11 12">
    <name type="scientific">Plakobranchus ocellatus</name>
    <dbReference type="NCBI Taxonomy" id="259542"/>
    <lineage>
        <taxon>Eukaryota</taxon>
        <taxon>Metazoa</taxon>
        <taxon>Spiralia</taxon>
        <taxon>Lophotrochozoa</taxon>
        <taxon>Mollusca</taxon>
        <taxon>Gastropoda</taxon>
        <taxon>Heterobranchia</taxon>
        <taxon>Euthyneura</taxon>
        <taxon>Panpulmonata</taxon>
        <taxon>Sacoglossa</taxon>
        <taxon>Placobranchoidea</taxon>
        <taxon>Plakobranchidae</taxon>
        <taxon>Plakobranchus</taxon>
    </lineage>
</organism>
<keyword evidence="12" id="KW-1185">Reference proteome</keyword>
<evidence type="ECO:0000256" key="7">
    <source>
        <dbReference type="ARBA" id="ARBA00023136"/>
    </source>
</evidence>
<evidence type="ECO:0000313" key="12">
    <source>
        <dbReference type="Proteomes" id="UP000735302"/>
    </source>
</evidence>
<proteinExistence type="predicted"/>
<comment type="caution">
    <text evidence="11">The sequence shown here is derived from an EMBL/GenBank/DDBJ whole genome shotgun (WGS) entry which is preliminary data.</text>
</comment>
<feature type="transmembrane region" description="Helical" evidence="9">
    <location>
        <begin position="12"/>
        <end position="33"/>
    </location>
</feature>
<dbReference type="GO" id="GO:0005789">
    <property type="term" value="C:endoplasmic reticulum membrane"/>
    <property type="evidence" value="ECO:0007669"/>
    <property type="project" value="TreeGrafter"/>
</dbReference>
<keyword evidence="4 11" id="KW-0418">Kinase</keyword>
<dbReference type="GO" id="GO:0005524">
    <property type="term" value="F:ATP binding"/>
    <property type="evidence" value="ECO:0007669"/>
    <property type="project" value="UniProtKB-KW"/>
</dbReference>
<dbReference type="SUPFAM" id="SSF56112">
    <property type="entry name" value="Protein kinase-like (PK-like)"/>
    <property type="match status" value="1"/>
</dbReference>
<dbReference type="GO" id="GO:0019200">
    <property type="term" value="F:carbohydrate kinase activity"/>
    <property type="evidence" value="ECO:0007669"/>
    <property type="project" value="InterPro"/>
</dbReference>
<keyword evidence="6 9" id="KW-1133">Transmembrane helix</keyword>
<dbReference type="Proteomes" id="UP000735302">
    <property type="component" value="Unassembled WGS sequence"/>
</dbReference>
<dbReference type="AlphaFoldDB" id="A0AAV4DWM0"/>
<reference evidence="11 12" key="1">
    <citation type="journal article" date="2021" name="Elife">
        <title>Chloroplast acquisition without the gene transfer in kleptoplastic sea slugs, Plakobranchus ocellatus.</title>
        <authorList>
            <person name="Maeda T."/>
            <person name="Takahashi S."/>
            <person name="Yoshida T."/>
            <person name="Shimamura S."/>
            <person name="Takaki Y."/>
            <person name="Nagai Y."/>
            <person name="Toyoda A."/>
            <person name="Suzuki Y."/>
            <person name="Arimoto A."/>
            <person name="Ishii H."/>
            <person name="Satoh N."/>
            <person name="Nishiyama T."/>
            <person name="Hasebe M."/>
            <person name="Maruyama T."/>
            <person name="Minagawa J."/>
            <person name="Obokata J."/>
            <person name="Shigenobu S."/>
        </authorList>
    </citation>
    <scope>NUCLEOTIDE SEQUENCE [LARGE SCALE GENOMIC DNA]</scope>
</reference>
<dbReference type="PANTHER" id="PTHR22618">
    <property type="entry name" value="PROTEIN O-MANNOSE KINASE"/>
    <property type="match status" value="1"/>
</dbReference>
<gene>
    <name evidence="11" type="ORF">PoB_007491500</name>
</gene>
<evidence type="ECO:0000256" key="5">
    <source>
        <dbReference type="ARBA" id="ARBA00022840"/>
    </source>
</evidence>
<accession>A0AAV4DWM0</accession>
<evidence type="ECO:0000256" key="3">
    <source>
        <dbReference type="ARBA" id="ARBA00022741"/>
    </source>
</evidence>
<evidence type="ECO:0000313" key="11">
    <source>
        <dbReference type="EMBL" id="GFO48410.1"/>
    </source>
</evidence>
<dbReference type="InterPro" id="IPR039318">
    <property type="entry name" value="POMK"/>
</dbReference>
<dbReference type="EMBL" id="BLXT01008389">
    <property type="protein sequence ID" value="GFO48410.1"/>
    <property type="molecule type" value="Genomic_DNA"/>
</dbReference>
<comment type="subcellular location">
    <subcellularLocation>
        <location evidence="8">Endomembrane system</location>
        <topology evidence="8">Single-pass membrane protein</topology>
    </subcellularLocation>
</comment>
<name>A0AAV4DWM0_9GAST</name>
<dbReference type="InterPro" id="IPR011009">
    <property type="entry name" value="Kinase-like_dom_sf"/>
</dbReference>
<dbReference type="GO" id="GO:0004672">
    <property type="term" value="F:protein kinase activity"/>
    <property type="evidence" value="ECO:0007669"/>
    <property type="project" value="InterPro"/>
</dbReference>
<feature type="domain" description="Serine-threonine/tyrosine-protein kinase catalytic" evidence="10">
    <location>
        <begin position="86"/>
        <end position="266"/>
    </location>
</feature>
<keyword evidence="7 9" id="KW-0472">Membrane</keyword>
<evidence type="ECO:0000256" key="2">
    <source>
        <dbReference type="ARBA" id="ARBA00022692"/>
    </source>
</evidence>
<evidence type="ECO:0000256" key="4">
    <source>
        <dbReference type="ARBA" id="ARBA00022777"/>
    </source>
</evidence>
<evidence type="ECO:0000256" key="8">
    <source>
        <dbReference type="ARBA" id="ARBA00037847"/>
    </source>
</evidence>
<evidence type="ECO:0000259" key="10">
    <source>
        <dbReference type="Pfam" id="PF07714"/>
    </source>
</evidence>
<evidence type="ECO:0000256" key="9">
    <source>
        <dbReference type="SAM" id="Phobius"/>
    </source>
</evidence>
<protein>
    <submittedName>
        <fullName evidence="11">Protein o-mannose kinase</fullName>
    </submittedName>
</protein>
<keyword evidence="2 9" id="KW-0812">Transmembrane</keyword>
<dbReference type="InterPro" id="IPR001245">
    <property type="entry name" value="Ser-Thr/Tyr_kinase_cat_dom"/>
</dbReference>
<keyword evidence="1" id="KW-0808">Transferase</keyword>
<sequence length="355" mass="39831">MISECIGFSSVQSLSIVLSTILIGLISIECFLYQNQIFSIFFSGINQRISSNTARCTDGTFRLDNMTTCHPILGCMDLKRDLQFTDQVLGEGAQKIVWKGMWQNHEVAVNTLRHKMYLNDFLHGLDMLKLFNKDPGYKENKIVQLIGWCLDDPPVIVTEMHHLGAASHIHEVLRNRFPDVDPLIQRFRMCLEFVHVLNILHSHADGPRVMCDANYPEKALSQFLLSNNLSLILNDVDALPQVNRKSGKFVKCGHRELQGDYLAPEQSPQQFLESDAGSVLTYSKTSSPKKHLDEASYCCLISGSQGLNWNNIEEESSSCTFVEGAGSTYPADPVGLKREMNVPVVACWSQTDGKN</sequence>
<dbReference type="GO" id="GO:0006493">
    <property type="term" value="P:protein O-linked glycosylation"/>
    <property type="evidence" value="ECO:0007669"/>
    <property type="project" value="InterPro"/>
</dbReference>
<dbReference type="Gene3D" id="1.10.510.10">
    <property type="entry name" value="Transferase(Phosphotransferase) domain 1"/>
    <property type="match status" value="1"/>
</dbReference>
<dbReference type="PANTHER" id="PTHR22618:SF2">
    <property type="entry name" value="PROTEIN O-MANNOSE KINASE"/>
    <property type="match status" value="1"/>
</dbReference>
<dbReference type="Pfam" id="PF07714">
    <property type="entry name" value="PK_Tyr_Ser-Thr"/>
    <property type="match status" value="1"/>
</dbReference>
<keyword evidence="3" id="KW-0547">Nucleotide-binding</keyword>
<evidence type="ECO:0000256" key="1">
    <source>
        <dbReference type="ARBA" id="ARBA00022679"/>
    </source>
</evidence>
<keyword evidence="5" id="KW-0067">ATP-binding</keyword>